<dbReference type="RefSeq" id="WP_306850425.1">
    <property type="nucleotide sequence ID" value="NZ_JAUSSK010000003.1"/>
</dbReference>
<name>A0ABT9T1E4_9GAMM</name>
<feature type="region of interest" description="Disordered" evidence="1">
    <location>
        <begin position="181"/>
        <end position="214"/>
    </location>
</feature>
<dbReference type="InterPro" id="IPR036365">
    <property type="entry name" value="PGBD-like_sf"/>
</dbReference>
<sequence>MDVVSTKNVSRLAATQGTTRIYELEDGTWLKASGGTVAWRNNNPGNLKFEFSGSADTTSRATRTRERALETAKDKFDGVVDLDQWGNAIFESYEAGRKAQQSLLTDRFKDKTVEELVKIYSTADYSGETHHSGQIGTIHTTAEARGLDLRNKIVDDMTSQELDALADGLSKAEGWKPGIVESMPPQTPEQLAERLQRSPAQAAATAPHLPDHPAALRAGARGEAVGDMQNQLRTLGYAGSNGRPLIADNHFGSQTSAAVESFQRTHGLRVDGVVGTRTLDALHTAQRMAADARLSGAPLLDNARHPAHEIYQQARAGVQQLDERHGRVPGPHSENLAGSLTSAAVSTGMHRIDHVALNDDASRAYAIQGEARSPFKLHAEVDVMQAIQTPLARSSAEALLPVERANRSQAIQQTLDLQPSNPQAQPSPPGMRM</sequence>
<dbReference type="Pfam" id="PF01471">
    <property type="entry name" value="PG_binding_1"/>
    <property type="match status" value="1"/>
</dbReference>
<evidence type="ECO:0000259" key="3">
    <source>
        <dbReference type="Pfam" id="PF20410"/>
    </source>
</evidence>
<organism evidence="4 5">
    <name type="scientific">Luteibacter jiangsuensis</name>
    <dbReference type="NCBI Taxonomy" id="637577"/>
    <lineage>
        <taxon>Bacteria</taxon>
        <taxon>Pseudomonadati</taxon>
        <taxon>Pseudomonadota</taxon>
        <taxon>Gammaproteobacteria</taxon>
        <taxon>Lysobacterales</taxon>
        <taxon>Rhodanobacteraceae</taxon>
        <taxon>Luteibacter</taxon>
    </lineage>
</organism>
<gene>
    <name evidence="4" type="ORF">J2T07_002518</name>
</gene>
<evidence type="ECO:0000313" key="4">
    <source>
        <dbReference type="EMBL" id="MDQ0010328.1"/>
    </source>
</evidence>
<feature type="domain" description="X-Tfes XVIPCD" evidence="3">
    <location>
        <begin position="301"/>
        <end position="397"/>
    </location>
</feature>
<evidence type="ECO:0000256" key="1">
    <source>
        <dbReference type="SAM" id="MobiDB-lite"/>
    </source>
</evidence>
<dbReference type="InterPro" id="IPR046519">
    <property type="entry name" value="X-Tfes_XVIPCD"/>
</dbReference>
<dbReference type="Gene3D" id="1.10.101.10">
    <property type="entry name" value="PGBD-like superfamily/PGBD"/>
    <property type="match status" value="1"/>
</dbReference>
<dbReference type="InterPro" id="IPR036366">
    <property type="entry name" value="PGBDSf"/>
</dbReference>
<accession>A0ABT9T1E4</accession>
<dbReference type="SUPFAM" id="SSF47090">
    <property type="entry name" value="PGBD-like"/>
    <property type="match status" value="1"/>
</dbReference>
<feature type="domain" description="Peptidoglycan binding-like" evidence="2">
    <location>
        <begin position="221"/>
        <end position="282"/>
    </location>
</feature>
<dbReference type="EMBL" id="JAUSSK010000003">
    <property type="protein sequence ID" value="MDQ0010328.1"/>
    <property type="molecule type" value="Genomic_DNA"/>
</dbReference>
<dbReference type="Pfam" id="PF20410">
    <property type="entry name" value="X-Tfes_XVIPCD"/>
    <property type="match status" value="1"/>
</dbReference>
<dbReference type="Proteomes" id="UP001237737">
    <property type="component" value="Unassembled WGS sequence"/>
</dbReference>
<keyword evidence="5" id="KW-1185">Reference proteome</keyword>
<proteinExistence type="predicted"/>
<reference evidence="4 5" key="1">
    <citation type="submission" date="2023-07" db="EMBL/GenBank/DDBJ databases">
        <title>Sorghum-associated microbial communities from plants grown in Nebraska, USA.</title>
        <authorList>
            <person name="Schachtman D."/>
        </authorList>
    </citation>
    <scope>NUCLEOTIDE SEQUENCE [LARGE SCALE GENOMIC DNA]</scope>
    <source>
        <strain evidence="4 5">CC60</strain>
    </source>
</reference>
<comment type="caution">
    <text evidence="4">The sequence shown here is derived from an EMBL/GenBank/DDBJ whole genome shotgun (WGS) entry which is preliminary data.</text>
</comment>
<evidence type="ECO:0000313" key="5">
    <source>
        <dbReference type="Proteomes" id="UP001237737"/>
    </source>
</evidence>
<feature type="region of interest" description="Disordered" evidence="1">
    <location>
        <begin position="412"/>
        <end position="433"/>
    </location>
</feature>
<evidence type="ECO:0000259" key="2">
    <source>
        <dbReference type="Pfam" id="PF01471"/>
    </source>
</evidence>
<dbReference type="InterPro" id="IPR002477">
    <property type="entry name" value="Peptidoglycan-bd-like"/>
</dbReference>
<protein>
    <submittedName>
        <fullName evidence="4">Peptidoglycan hydrolase-like protein with peptidoglycan-binding domain</fullName>
    </submittedName>
</protein>